<dbReference type="EMBL" id="NQMC01000044">
    <property type="protein sequence ID" value="TYD42987.1"/>
    <property type="molecule type" value="Genomic_DNA"/>
</dbReference>
<evidence type="ECO:0008006" key="3">
    <source>
        <dbReference type="Google" id="ProtNLM"/>
    </source>
</evidence>
<comment type="caution">
    <text evidence="1">The sequence shown here is derived from an EMBL/GenBank/DDBJ whole genome shotgun (WGS) entry which is preliminary data.</text>
</comment>
<name>A0ABY3MJA3_AERVE</name>
<sequence length="221" mass="23991">MISLSLERFDSEVDGVITANTMRSEIASIAEQLDTVVTEGIIKTLVTHKNNAKYLSKQKIPFTVGQSFAQRLEVIEDAIDKAQIVGRQFGNDISDFTIGFNAQVMRDLQRAARRAGAADVSAYLGCDVYSFNGNPGAGDDIQMVVAPRRYCAVSFREQADGTIFDIIVSRQADKQSTTLELMGVADLLVAGFTKAMTEDGKDVDVTLPLVQVYTAGVPTPE</sequence>
<proteinExistence type="predicted"/>
<accession>A0ABY3MJA3</accession>
<gene>
    <name evidence="1" type="ORF">CJF24_14780</name>
</gene>
<dbReference type="Proteomes" id="UP000323129">
    <property type="component" value="Unassembled WGS sequence"/>
</dbReference>
<evidence type="ECO:0000313" key="1">
    <source>
        <dbReference type="EMBL" id="TYD42987.1"/>
    </source>
</evidence>
<keyword evidence="2" id="KW-1185">Reference proteome</keyword>
<reference evidence="1 2" key="1">
    <citation type="submission" date="2017-08" db="EMBL/GenBank/DDBJ databases">
        <title>Aeromonas veronii bv sobria strain NS22 whole genome sequencing.</title>
        <authorList>
            <person name="Katharios P."/>
            <person name="Ha V.Q."/>
            <person name="Smyrli M."/>
        </authorList>
    </citation>
    <scope>NUCLEOTIDE SEQUENCE [LARGE SCALE GENOMIC DNA]</scope>
    <source>
        <strain evidence="1 2">NS22</strain>
    </source>
</reference>
<organism evidence="1 2">
    <name type="scientific">Aeromonas veronii</name>
    <dbReference type="NCBI Taxonomy" id="654"/>
    <lineage>
        <taxon>Bacteria</taxon>
        <taxon>Pseudomonadati</taxon>
        <taxon>Pseudomonadota</taxon>
        <taxon>Gammaproteobacteria</taxon>
        <taxon>Aeromonadales</taxon>
        <taxon>Aeromonadaceae</taxon>
        <taxon>Aeromonas</taxon>
    </lineage>
</organism>
<protein>
    <recommendedName>
        <fullName evidence="3">B3/B4 tRNA-binding domain-containing protein</fullName>
    </recommendedName>
</protein>
<evidence type="ECO:0000313" key="2">
    <source>
        <dbReference type="Proteomes" id="UP000323129"/>
    </source>
</evidence>